<accession>A0A936YIH1</accession>
<dbReference type="InterPro" id="IPR051339">
    <property type="entry name" value="DnaJ_subfamily_B"/>
</dbReference>
<dbReference type="GO" id="GO:0051082">
    <property type="term" value="F:unfolded protein binding"/>
    <property type="evidence" value="ECO:0007669"/>
    <property type="project" value="InterPro"/>
</dbReference>
<dbReference type="GO" id="GO:0006457">
    <property type="term" value="P:protein folding"/>
    <property type="evidence" value="ECO:0007669"/>
    <property type="project" value="InterPro"/>
</dbReference>
<dbReference type="InterPro" id="IPR036869">
    <property type="entry name" value="J_dom_sf"/>
</dbReference>
<dbReference type="SMART" id="SM00271">
    <property type="entry name" value="DnaJ"/>
    <property type="match status" value="1"/>
</dbReference>
<feature type="coiled-coil region" evidence="2">
    <location>
        <begin position="81"/>
        <end position="108"/>
    </location>
</feature>
<dbReference type="Proteomes" id="UP000633219">
    <property type="component" value="Unassembled WGS sequence"/>
</dbReference>
<keyword evidence="6" id="KW-1185">Reference proteome</keyword>
<feature type="region of interest" description="Disordered" evidence="3">
    <location>
        <begin position="141"/>
        <end position="192"/>
    </location>
</feature>
<organism evidence="5 6">
    <name type="scientific">Rhizobium setariae</name>
    <dbReference type="NCBI Taxonomy" id="2801340"/>
    <lineage>
        <taxon>Bacteria</taxon>
        <taxon>Pseudomonadati</taxon>
        <taxon>Pseudomonadota</taxon>
        <taxon>Alphaproteobacteria</taxon>
        <taxon>Hyphomicrobiales</taxon>
        <taxon>Rhizobiaceae</taxon>
        <taxon>Rhizobium/Agrobacterium group</taxon>
        <taxon>Rhizobium</taxon>
    </lineage>
</organism>
<dbReference type="InterPro" id="IPR002939">
    <property type="entry name" value="DnaJ_C"/>
</dbReference>
<dbReference type="Pfam" id="PF01556">
    <property type="entry name" value="DnaJ_C"/>
    <property type="match status" value="1"/>
</dbReference>
<dbReference type="CDD" id="cd06257">
    <property type="entry name" value="DnaJ"/>
    <property type="match status" value="1"/>
</dbReference>
<evidence type="ECO:0000259" key="4">
    <source>
        <dbReference type="PROSITE" id="PS50076"/>
    </source>
</evidence>
<dbReference type="GO" id="GO:0005829">
    <property type="term" value="C:cytosol"/>
    <property type="evidence" value="ECO:0007669"/>
    <property type="project" value="TreeGrafter"/>
</dbReference>
<keyword evidence="1" id="KW-0143">Chaperone</keyword>
<keyword evidence="2" id="KW-0175">Coiled coil</keyword>
<gene>
    <name evidence="5" type="ORF">JJB09_02100</name>
</gene>
<name>A0A936YIH1_9HYPH</name>
<dbReference type="CDD" id="cd10747">
    <property type="entry name" value="DnaJ_C"/>
    <property type="match status" value="1"/>
</dbReference>
<dbReference type="SUPFAM" id="SSF49493">
    <property type="entry name" value="HSP40/DnaJ peptide-binding domain"/>
    <property type="match status" value="2"/>
</dbReference>
<evidence type="ECO:0000256" key="1">
    <source>
        <dbReference type="ARBA" id="ARBA00023186"/>
    </source>
</evidence>
<dbReference type="PANTHER" id="PTHR24078:SF553">
    <property type="entry name" value="DNAJ HOMOLOG SUBFAMILY B MEMBER 5"/>
    <property type="match status" value="1"/>
</dbReference>
<dbReference type="EMBL" id="JAEQNC010000001">
    <property type="protein sequence ID" value="MBL0370810.1"/>
    <property type="molecule type" value="Genomic_DNA"/>
</dbReference>
<dbReference type="GO" id="GO:0051087">
    <property type="term" value="F:protein-folding chaperone binding"/>
    <property type="evidence" value="ECO:0007669"/>
    <property type="project" value="TreeGrafter"/>
</dbReference>
<dbReference type="PANTHER" id="PTHR24078">
    <property type="entry name" value="DNAJ HOMOLOG SUBFAMILY C MEMBER"/>
    <property type="match status" value="1"/>
</dbReference>
<evidence type="ECO:0000256" key="2">
    <source>
        <dbReference type="SAM" id="Coils"/>
    </source>
</evidence>
<dbReference type="Pfam" id="PF00226">
    <property type="entry name" value="DnaJ"/>
    <property type="match status" value="1"/>
</dbReference>
<dbReference type="Gene3D" id="2.60.260.20">
    <property type="entry name" value="Urease metallochaperone UreE, N-terminal domain"/>
    <property type="match status" value="2"/>
</dbReference>
<feature type="compositionally biased region" description="Low complexity" evidence="3">
    <location>
        <begin position="150"/>
        <end position="170"/>
    </location>
</feature>
<feature type="domain" description="J" evidence="4">
    <location>
        <begin position="3"/>
        <end position="68"/>
    </location>
</feature>
<comment type="caution">
    <text evidence="5">The sequence shown here is derived from an EMBL/GenBank/DDBJ whole genome shotgun (WGS) entry which is preliminary data.</text>
</comment>
<dbReference type="RefSeq" id="WP_201652317.1">
    <property type="nucleotide sequence ID" value="NZ_JAEQNC010000001.1"/>
</dbReference>
<reference evidence="5" key="1">
    <citation type="submission" date="2021-01" db="EMBL/GenBank/DDBJ databases">
        <title>Rhizobium sp. strain KVB221 16S ribosomal RNA gene Genome sequencing and assembly.</title>
        <authorList>
            <person name="Kang M."/>
        </authorList>
    </citation>
    <scope>NUCLEOTIDE SEQUENCE</scope>
    <source>
        <strain evidence="5">KVB221</strain>
    </source>
</reference>
<protein>
    <submittedName>
        <fullName evidence="5">DnaJ domain-containing protein</fullName>
    </submittedName>
</protein>
<dbReference type="AlphaFoldDB" id="A0A936YIH1"/>
<evidence type="ECO:0000313" key="6">
    <source>
        <dbReference type="Proteomes" id="UP000633219"/>
    </source>
</evidence>
<dbReference type="PROSITE" id="PS50076">
    <property type="entry name" value="DNAJ_2"/>
    <property type="match status" value="1"/>
</dbReference>
<evidence type="ECO:0000313" key="5">
    <source>
        <dbReference type="EMBL" id="MBL0370810.1"/>
    </source>
</evidence>
<dbReference type="SUPFAM" id="SSF46565">
    <property type="entry name" value="Chaperone J-domain"/>
    <property type="match status" value="1"/>
</dbReference>
<dbReference type="PRINTS" id="PR00625">
    <property type="entry name" value="JDOMAIN"/>
</dbReference>
<proteinExistence type="predicted"/>
<dbReference type="InterPro" id="IPR001623">
    <property type="entry name" value="DnaJ_domain"/>
</dbReference>
<evidence type="ECO:0000256" key="3">
    <source>
        <dbReference type="SAM" id="MobiDB-lite"/>
    </source>
</evidence>
<dbReference type="Gene3D" id="1.10.287.110">
    <property type="entry name" value="DnaJ domain"/>
    <property type="match status" value="1"/>
</dbReference>
<sequence length="381" mass="41613">MRDPYSILGVNKDAGQQEIKAAWRATAKALHPDQNPDDPRAVNRFTEAGRAYDLLKDPDKRRLFDEARARATTRGNKEATFMEQRAERARAEAEAKAAAQARAQAEARAAAAAAAVSARASGGETAGKESAEDVVSKIFGTRKTSEKAESPAQQAQRPQAEAARANAQPAYEELDPASTEKPSETSAEQRTSPALELMSYLLKRLTRQIPPPDKVPDLIVDVAVSIEDILNRLNPAITLPDGKLLSITLPESIKDGTEVRIEGYGHRLQGLKRGDVVARIKVKPHRWYRTDEHDLRTFADIDIDKAVLGGEATVETIDGPIAITIPAWSGSQYTTRIAGRGLPKGAGSRGDLVVEARVMLWDRPDQKLVDLMQSLRNGLYL</sequence>
<dbReference type="InterPro" id="IPR018253">
    <property type="entry name" value="DnaJ_domain_CS"/>
</dbReference>
<dbReference type="InterPro" id="IPR008971">
    <property type="entry name" value="HSP40/DnaJ_pept-bd"/>
</dbReference>
<dbReference type="PROSITE" id="PS00636">
    <property type="entry name" value="DNAJ_1"/>
    <property type="match status" value="1"/>
</dbReference>